<dbReference type="Proteomes" id="UP001152795">
    <property type="component" value="Unassembled WGS sequence"/>
</dbReference>
<evidence type="ECO:0000256" key="1">
    <source>
        <dbReference type="SAM" id="MobiDB-lite"/>
    </source>
</evidence>
<dbReference type="EMBL" id="CACRXK020007448">
    <property type="protein sequence ID" value="CAB4012274.1"/>
    <property type="molecule type" value="Genomic_DNA"/>
</dbReference>
<protein>
    <submittedName>
        <fullName evidence="2">Uncharacterized protein</fullName>
    </submittedName>
</protein>
<feature type="region of interest" description="Disordered" evidence="1">
    <location>
        <begin position="1"/>
        <end position="34"/>
    </location>
</feature>
<keyword evidence="3" id="KW-1185">Reference proteome</keyword>
<reference evidence="2" key="1">
    <citation type="submission" date="2020-04" db="EMBL/GenBank/DDBJ databases">
        <authorList>
            <person name="Alioto T."/>
            <person name="Alioto T."/>
            <person name="Gomez Garrido J."/>
        </authorList>
    </citation>
    <scope>NUCLEOTIDE SEQUENCE</scope>
    <source>
        <strain evidence="2">A484AB</strain>
    </source>
</reference>
<evidence type="ECO:0000313" key="3">
    <source>
        <dbReference type="Proteomes" id="UP001152795"/>
    </source>
</evidence>
<comment type="caution">
    <text evidence="2">The sequence shown here is derived from an EMBL/GenBank/DDBJ whole genome shotgun (WGS) entry which is preliminary data.</text>
</comment>
<name>A0A7D9EM69_PARCT</name>
<accession>A0A7D9EM69</accession>
<organism evidence="2 3">
    <name type="scientific">Paramuricea clavata</name>
    <name type="common">Red gorgonian</name>
    <name type="synonym">Violescent sea-whip</name>
    <dbReference type="NCBI Taxonomy" id="317549"/>
    <lineage>
        <taxon>Eukaryota</taxon>
        <taxon>Metazoa</taxon>
        <taxon>Cnidaria</taxon>
        <taxon>Anthozoa</taxon>
        <taxon>Octocorallia</taxon>
        <taxon>Malacalcyonacea</taxon>
        <taxon>Plexauridae</taxon>
        <taxon>Paramuricea</taxon>
    </lineage>
</organism>
<dbReference type="AlphaFoldDB" id="A0A7D9EM69"/>
<evidence type="ECO:0000313" key="2">
    <source>
        <dbReference type="EMBL" id="CAB4012274.1"/>
    </source>
</evidence>
<sequence>MLEIIPNINEQTEEIEKDGGNALSKKATKRNMGGGGTSDVVGFAEIFEKISDVQQQMYNKFEYLYDEISRIKAKTGDQPVKIDRNKFAQGQQGT</sequence>
<gene>
    <name evidence="2" type="ORF">PACLA_8A002914</name>
</gene>
<proteinExistence type="predicted"/>